<dbReference type="AlphaFoldDB" id="A0A2G8T6F1"/>
<keyword evidence="2" id="KW-1185">Reference proteome</keyword>
<sequence length="79" mass="8593">MKIYINTIRQSNANGGLRARAGKLFNDGPALASGESILLTRISHLPLPTVALLPMGNRLLLIGLDRTGYLNRTVVWPPN</sequence>
<accession>A0A2G8T6F1</accession>
<dbReference type="Proteomes" id="UP000228593">
    <property type="component" value="Unassembled WGS sequence"/>
</dbReference>
<evidence type="ECO:0000313" key="2">
    <source>
        <dbReference type="Proteomes" id="UP000228593"/>
    </source>
</evidence>
<protein>
    <submittedName>
        <fullName evidence="1">Uncharacterized protein</fullName>
    </submittedName>
</protein>
<reference evidence="1 2" key="1">
    <citation type="submission" date="2017-10" db="EMBL/GenBank/DDBJ databases">
        <title>Massilia psychrophilum sp. nov., a novel purple-pigmented bacterium isolated from Tianshan glacier, Xinjiang Municipality, China.</title>
        <authorList>
            <person name="Wang H."/>
        </authorList>
    </citation>
    <scope>NUCLEOTIDE SEQUENCE [LARGE SCALE GENOMIC DNA]</scope>
    <source>
        <strain evidence="1 2">JCM 30813</strain>
    </source>
</reference>
<dbReference type="RefSeq" id="WP_099914113.1">
    <property type="nucleotide sequence ID" value="NZ_BMHS01000001.1"/>
</dbReference>
<dbReference type="EMBL" id="PDOB01000001">
    <property type="protein sequence ID" value="PIL41626.1"/>
    <property type="molecule type" value="Genomic_DNA"/>
</dbReference>
<name>A0A2G8T6F1_9BURK</name>
<organism evidence="1 2">
    <name type="scientific">Massilia psychrophila</name>
    <dbReference type="NCBI Taxonomy" id="1603353"/>
    <lineage>
        <taxon>Bacteria</taxon>
        <taxon>Pseudomonadati</taxon>
        <taxon>Pseudomonadota</taxon>
        <taxon>Betaproteobacteria</taxon>
        <taxon>Burkholderiales</taxon>
        <taxon>Oxalobacteraceae</taxon>
        <taxon>Telluria group</taxon>
        <taxon>Massilia</taxon>
    </lineage>
</organism>
<evidence type="ECO:0000313" key="1">
    <source>
        <dbReference type="EMBL" id="PIL41626.1"/>
    </source>
</evidence>
<gene>
    <name evidence="1" type="ORF">CR103_00860</name>
</gene>
<comment type="caution">
    <text evidence="1">The sequence shown here is derived from an EMBL/GenBank/DDBJ whole genome shotgun (WGS) entry which is preliminary data.</text>
</comment>
<proteinExistence type="predicted"/>